<dbReference type="GO" id="GO:0006611">
    <property type="term" value="P:protein export from nucleus"/>
    <property type="evidence" value="ECO:0007669"/>
    <property type="project" value="TreeGrafter"/>
</dbReference>
<accession>R4XJJ1</accession>
<dbReference type="GO" id="GO:0005635">
    <property type="term" value="C:nuclear envelope"/>
    <property type="evidence" value="ECO:0007669"/>
    <property type="project" value="TreeGrafter"/>
</dbReference>
<dbReference type="PANTHER" id="PTHR10997">
    <property type="entry name" value="IMPORTIN-7, 8, 11"/>
    <property type="match status" value="1"/>
</dbReference>
<dbReference type="InterPro" id="IPR005043">
    <property type="entry name" value="XPO2_C"/>
</dbReference>
<keyword evidence="4" id="KW-0813">Transport</keyword>
<sequence length="920" mass="104509">MLVCNNDTELAIRQASALFFKNYVRRRWNDEDPSEGITEEDKTFIKTGIVRAMIALPTILQMQVGEAITLIANKDFPSRWPTLIDDLVSNLNSTDMLIVNGVLQTAHSIFKRWRAQFRSDKLFTEIAFVLNKFCMPFLAIFKQTDNFIDQNGNNKDALSILFETLTLLMKVFYDLNSQDIPEFFEDHMIEFMSILHKYLQYTNLLLTTDQDETTAGPLEKTKASICEIAELYAQRYEEVFAMLPDFVNSAWTLLTQTTPAEKNDLLVGKALSFLTCVVRIPRHSSLFENDDVLHQFVERIALPNMALRESDQELFEDDPIEYIRRDLEGSDSDTRRRAATEFIRGLVEKFELKITTIVMNYVSHHLQQFQQDPSSNWLSKDTAMHLVTSITIKGVITKNGVTSTNLMIDINQFFESNVLPDLQASATSIHPILKLDAIKFVQTFRNQLTKKQLGDSFSLLVNHLNQANYVVATYAAVTIEALLSLKRDNQIMFTKQDIAASAEALPMSLFRLIETGQSPEKLAENDFMMRCAMRVLIASQDGMVKSVPMVLNHLNAILVEVSKNPANPKFNHYLFECYGAITRYNGPHSADVLSQIEGLAITPLLVLLQNNITEFVPYVFQLIAQMLELRHNQPLLPAYEQLLRPILTPDLWDSRGNIPALVRLLQAFLRQSPETFLTNKFLEPVLGIFQKLIASKTNDGYGLDLMETIHESIPRASLVPYEQQIFVLLLTRLNSSNTEKYTLRFIVFIYHLSILVDVGPDFIITIFERIQPGIFEQIFNGIVLPNTQKIISTKDSKTTSLGLTKFLIASQEIKNISFPGLWSTILTTQLKFLELPALDTKNDEGLIEFELDEVGFQASFVKLNTASSPAIDKWPDVIDPKTYFVERLNNTLTSDQKVQSGVNGLPQATTALLRSYGVHL</sequence>
<gene>
    <name evidence="9" type="ORF">TAPDE_003752</name>
</gene>
<dbReference type="Pfam" id="PF03378">
    <property type="entry name" value="CAS_CSE1"/>
    <property type="match status" value="1"/>
</dbReference>
<dbReference type="InterPro" id="IPR013713">
    <property type="entry name" value="XPO2_central"/>
</dbReference>
<comment type="subcellular location">
    <subcellularLocation>
        <location evidence="2">Cytoplasm</location>
    </subcellularLocation>
    <subcellularLocation>
        <location evidence="1">Nucleus</location>
    </subcellularLocation>
</comment>
<comment type="caution">
    <text evidence="9">The sequence shown here is derived from an EMBL/GenBank/DDBJ whole genome shotgun (WGS) entry which is preliminary data.</text>
</comment>
<dbReference type="EMBL" id="CAHR02000155">
    <property type="protein sequence ID" value="CCG83515.1"/>
    <property type="molecule type" value="Genomic_DNA"/>
</dbReference>
<evidence type="ECO:0000256" key="6">
    <source>
        <dbReference type="ARBA" id="ARBA00022927"/>
    </source>
</evidence>
<dbReference type="GO" id="GO:0005829">
    <property type="term" value="C:cytosol"/>
    <property type="evidence" value="ECO:0007669"/>
    <property type="project" value="TreeGrafter"/>
</dbReference>
<dbReference type="STRING" id="1097556.R4XJJ1"/>
<dbReference type="Pfam" id="PF08506">
    <property type="entry name" value="Cse1"/>
    <property type="match status" value="1"/>
</dbReference>
<dbReference type="SUPFAM" id="SSF48371">
    <property type="entry name" value="ARM repeat"/>
    <property type="match status" value="1"/>
</dbReference>
<evidence type="ECO:0000256" key="3">
    <source>
        <dbReference type="ARBA" id="ARBA00008669"/>
    </source>
</evidence>
<dbReference type="PROSITE" id="PS50166">
    <property type="entry name" value="IMPORTIN_B_NT"/>
    <property type="match status" value="1"/>
</dbReference>
<keyword evidence="6" id="KW-0653">Protein transport</keyword>
<evidence type="ECO:0000256" key="1">
    <source>
        <dbReference type="ARBA" id="ARBA00004123"/>
    </source>
</evidence>
<evidence type="ECO:0000313" key="10">
    <source>
        <dbReference type="Proteomes" id="UP000013776"/>
    </source>
</evidence>
<proteinExistence type="inferred from homology"/>
<reference evidence="9 10" key="1">
    <citation type="journal article" date="2013" name="MBio">
        <title>Genome sequencing of the plant pathogen Taphrina deformans, the causal agent of peach leaf curl.</title>
        <authorList>
            <person name="Cisse O.H."/>
            <person name="Almeida J.M.G.C.F."/>
            <person name="Fonseca A."/>
            <person name="Kumar A.A."/>
            <person name="Salojaervi J."/>
            <person name="Overmyer K."/>
            <person name="Hauser P.M."/>
            <person name="Pagni M."/>
        </authorList>
    </citation>
    <scope>NUCLEOTIDE SEQUENCE [LARGE SCALE GENOMIC DNA]</scope>
    <source>
        <strain evidence="10">PYCC 5710 / ATCC 11124 / CBS 356.35 / IMI 108563 / JCM 9778 / NBRC 8474</strain>
    </source>
</reference>
<dbReference type="GO" id="GO:0005049">
    <property type="term" value="F:nuclear export signal receptor activity"/>
    <property type="evidence" value="ECO:0007669"/>
    <property type="project" value="TreeGrafter"/>
</dbReference>
<dbReference type="PANTHER" id="PTHR10997:SF8">
    <property type="entry name" value="EXPORTIN-2"/>
    <property type="match status" value="1"/>
</dbReference>
<dbReference type="InterPro" id="IPR011989">
    <property type="entry name" value="ARM-like"/>
</dbReference>
<evidence type="ECO:0000256" key="2">
    <source>
        <dbReference type="ARBA" id="ARBA00004496"/>
    </source>
</evidence>
<dbReference type="InterPro" id="IPR016024">
    <property type="entry name" value="ARM-type_fold"/>
</dbReference>
<evidence type="ECO:0000256" key="7">
    <source>
        <dbReference type="ARBA" id="ARBA00023242"/>
    </source>
</evidence>
<evidence type="ECO:0000313" key="9">
    <source>
        <dbReference type="EMBL" id="CCG83515.1"/>
    </source>
</evidence>
<dbReference type="eggNOG" id="KOG1992">
    <property type="taxonomic scope" value="Eukaryota"/>
</dbReference>
<keyword evidence="7" id="KW-0539">Nucleus</keyword>
<keyword evidence="5" id="KW-0963">Cytoplasm</keyword>
<protein>
    <submittedName>
        <fullName evidence="9">Importin-alpha re-exporter</fullName>
    </submittedName>
</protein>
<dbReference type="Proteomes" id="UP000013776">
    <property type="component" value="Unassembled WGS sequence"/>
</dbReference>
<evidence type="ECO:0000256" key="5">
    <source>
        <dbReference type="ARBA" id="ARBA00022490"/>
    </source>
</evidence>
<comment type="similarity">
    <text evidence="3">Belongs to the XPO2/CSE1 family.</text>
</comment>
<dbReference type="Pfam" id="PF03810">
    <property type="entry name" value="IBN_N"/>
    <property type="match status" value="1"/>
</dbReference>
<dbReference type="Gene3D" id="1.25.10.10">
    <property type="entry name" value="Leucine-rich Repeat Variant"/>
    <property type="match status" value="1"/>
</dbReference>
<organism evidence="9 10">
    <name type="scientific">Taphrina deformans (strain PYCC 5710 / ATCC 11124 / CBS 356.35 / IMI 108563 / JCM 9778 / NBRC 8474)</name>
    <name type="common">Peach leaf curl fungus</name>
    <name type="synonym">Lalaria deformans</name>
    <dbReference type="NCBI Taxonomy" id="1097556"/>
    <lineage>
        <taxon>Eukaryota</taxon>
        <taxon>Fungi</taxon>
        <taxon>Dikarya</taxon>
        <taxon>Ascomycota</taxon>
        <taxon>Taphrinomycotina</taxon>
        <taxon>Taphrinomycetes</taxon>
        <taxon>Taphrinales</taxon>
        <taxon>Taphrinaceae</taxon>
        <taxon>Taphrina</taxon>
    </lineage>
</organism>
<dbReference type="AlphaFoldDB" id="R4XJJ1"/>
<dbReference type="VEuPathDB" id="FungiDB:TAPDE_003752"/>
<keyword evidence="10" id="KW-1185">Reference proteome</keyword>
<evidence type="ECO:0000256" key="4">
    <source>
        <dbReference type="ARBA" id="ARBA00022448"/>
    </source>
</evidence>
<dbReference type="OrthoDB" id="3268246at2759"/>
<dbReference type="InterPro" id="IPR001494">
    <property type="entry name" value="Importin-beta_N"/>
</dbReference>
<name>R4XJJ1_TAPDE</name>
<dbReference type="GO" id="GO:0031267">
    <property type="term" value="F:small GTPase binding"/>
    <property type="evidence" value="ECO:0007669"/>
    <property type="project" value="InterPro"/>
</dbReference>
<feature type="domain" description="Importin N-terminal" evidence="8">
    <location>
        <begin position="1"/>
        <end position="55"/>
    </location>
</feature>
<dbReference type="GO" id="GO:0006606">
    <property type="term" value="P:protein import into nucleus"/>
    <property type="evidence" value="ECO:0007669"/>
    <property type="project" value="TreeGrafter"/>
</dbReference>
<evidence type="ECO:0000259" key="8">
    <source>
        <dbReference type="PROSITE" id="PS50166"/>
    </source>
</evidence>